<gene>
    <name evidence="1" type="ORF">ACFQPE_10625</name>
</gene>
<evidence type="ECO:0000313" key="1">
    <source>
        <dbReference type="EMBL" id="MFC7317244.1"/>
    </source>
</evidence>
<sequence length="159" mass="18217">MTTIRLETPIDAPAERVFDLARSVTLRENALQSYHLRATAGVTGDLQRPGSSIAWSVRFFGVPVSYTMKLVTYSRPRHFRERMVEGPFERLLHDRFFEPREEGGTLLRDVYTFESPLGPLGDVADSVYLEGYLGELLERVNAELRYAAETNRWRGYLGE</sequence>
<reference evidence="1 2" key="1">
    <citation type="journal article" date="2019" name="Int. J. Syst. Evol. Microbiol.">
        <title>The Global Catalogue of Microorganisms (GCM) 10K type strain sequencing project: providing services to taxonomists for standard genome sequencing and annotation.</title>
        <authorList>
            <consortium name="The Broad Institute Genomics Platform"/>
            <consortium name="The Broad Institute Genome Sequencing Center for Infectious Disease"/>
            <person name="Wu L."/>
            <person name="Ma J."/>
        </authorList>
    </citation>
    <scope>NUCLEOTIDE SEQUENCE [LARGE SCALE GENOMIC DNA]</scope>
    <source>
        <strain evidence="1 2">PSR21</strain>
    </source>
</reference>
<dbReference type="GeneID" id="79316097"/>
<protein>
    <submittedName>
        <fullName evidence="1">SRPBCC family protein</fullName>
    </submittedName>
</protein>
<name>A0ABD6AB63_9EURY</name>
<dbReference type="Proteomes" id="UP001596547">
    <property type="component" value="Unassembled WGS sequence"/>
</dbReference>
<dbReference type="AlphaFoldDB" id="A0ABD6AB63"/>
<comment type="caution">
    <text evidence="1">The sequence shown here is derived from an EMBL/GenBank/DDBJ whole genome shotgun (WGS) entry which is preliminary data.</text>
</comment>
<dbReference type="Pfam" id="PF10604">
    <property type="entry name" value="Polyketide_cyc2"/>
    <property type="match status" value="1"/>
</dbReference>
<accession>A0ABD6AB63</accession>
<keyword evidence="2" id="KW-1185">Reference proteome</keyword>
<dbReference type="RefSeq" id="WP_276303504.1">
    <property type="nucleotide sequence ID" value="NZ_CP119992.1"/>
</dbReference>
<evidence type="ECO:0000313" key="2">
    <source>
        <dbReference type="Proteomes" id="UP001596547"/>
    </source>
</evidence>
<dbReference type="InterPro" id="IPR019587">
    <property type="entry name" value="Polyketide_cyclase/dehydratase"/>
</dbReference>
<organism evidence="1 2">
    <name type="scientific">Halomarina halobia</name>
    <dbReference type="NCBI Taxonomy" id="3033386"/>
    <lineage>
        <taxon>Archaea</taxon>
        <taxon>Methanobacteriati</taxon>
        <taxon>Methanobacteriota</taxon>
        <taxon>Stenosarchaea group</taxon>
        <taxon>Halobacteria</taxon>
        <taxon>Halobacteriales</taxon>
        <taxon>Natronomonadaceae</taxon>
        <taxon>Halomarina</taxon>
    </lineage>
</organism>
<dbReference type="InterPro" id="IPR023393">
    <property type="entry name" value="START-like_dom_sf"/>
</dbReference>
<dbReference type="SUPFAM" id="SSF55961">
    <property type="entry name" value="Bet v1-like"/>
    <property type="match status" value="1"/>
</dbReference>
<dbReference type="Gene3D" id="3.30.530.20">
    <property type="match status" value="1"/>
</dbReference>
<dbReference type="EMBL" id="JBHTBF010000002">
    <property type="protein sequence ID" value="MFC7317244.1"/>
    <property type="molecule type" value="Genomic_DNA"/>
</dbReference>
<proteinExistence type="predicted"/>